<reference evidence="3 4" key="1">
    <citation type="submission" date="2013-04" db="EMBL/GenBank/DDBJ databases">
        <title>The Genome Sequence of Treponema maltophilum ATCC 51939.</title>
        <authorList>
            <consortium name="The Broad Institute Genomics Platform"/>
            <person name="Earl A."/>
            <person name="Ward D."/>
            <person name="Feldgarden M."/>
            <person name="Gevers D."/>
            <person name="Leonetti C."/>
            <person name="Blanton J.M."/>
            <person name="Dewhirst F.E."/>
            <person name="Izard J."/>
            <person name="Walker B."/>
            <person name="Young S."/>
            <person name="Zeng Q."/>
            <person name="Gargeya S."/>
            <person name="Fitzgerald M."/>
            <person name="Haas B."/>
            <person name="Abouelleil A."/>
            <person name="Allen A.W."/>
            <person name="Alvarado L."/>
            <person name="Arachchi H.M."/>
            <person name="Berlin A.M."/>
            <person name="Chapman S.B."/>
            <person name="Gainer-Dewar J."/>
            <person name="Goldberg J."/>
            <person name="Griggs A."/>
            <person name="Gujja S."/>
            <person name="Hansen M."/>
            <person name="Howarth C."/>
            <person name="Imamovic A."/>
            <person name="Ireland A."/>
            <person name="Larimer J."/>
            <person name="McCowan C."/>
            <person name="Murphy C."/>
            <person name="Pearson M."/>
            <person name="Poon T.W."/>
            <person name="Priest M."/>
            <person name="Roberts A."/>
            <person name="Saif S."/>
            <person name="Shea T."/>
            <person name="Sisk P."/>
            <person name="Sykes S."/>
            <person name="Wortman J."/>
            <person name="Nusbaum C."/>
            <person name="Birren B."/>
        </authorList>
    </citation>
    <scope>NUCLEOTIDE SEQUENCE [LARGE SCALE GENOMIC DNA]</scope>
    <source>
        <strain evidence="3 4">ATCC 51939</strain>
    </source>
</reference>
<feature type="domain" description="Fe/B12 periplasmic-binding" evidence="2">
    <location>
        <begin position="66"/>
        <end position="337"/>
    </location>
</feature>
<dbReference type="PANTHER" id="PTHR30535:SF34">
    <property type="entry name" value="MOLYBDATE-BINDING PROTEIN MOLA"/>
    <property type="match status" value="1"/>
</dbReference>
<dbReference type="HOGENOM" id="CLU_038034_13_1_12"/>
<dbReference type="Gene3D" id="3.40.50.1980">
    <property type="entry name" value="Nitrogenase molybdenum iron protein domain"/>
    <property type="match status" value="2"/>
</dbReference>
<gene>
    <name evidence="3" type="ORF">HMPREF9194_00705</name>
</gene>
<evidence type="ECO:0000313" key="3">
    <source>
        <dbReference type="EMBL" id="EPF30388.1"/>
    </source>
</evidence>
<dbReference type="OrthoDB" id="9816357at2"/>
<dbReference type="EMBL" id="ATFF01000006">
    <property type="protein sequence ID" value="EPF30388.1"/>
    <property type="molecule type" value="Genomic_DNA"/>
</dbReference>
<dbReference type="Proteomes" id="UP000014541">
    <property type="component" value="Unassembled WGS sequence"/>
</dbReference>
<name>S3JWN7_TREMA</name>
<dbReference type="Pfam" id="PF01497">
    <property type="entry name" value="Peripla_BP_2"/>
    <property type="match status" value="1"/>
</dbReference>
<accession>S3JWN7</accession>
<dbReference type="AlphaFoldDB" id="S3JWN7"/>
<proteinExistence type="predicted"/>
<dbReference type="PROSITE" id="PS50983">
    <property type="entry name" value="FE_B12_PBP"/>
    <property type="match status" value="1"/>
</dbReference>
<keyword evidence="4" id="KW-1185">Reference proteome</keyword>
<feature type="chain" id="PRO_5004511028" description="Fe/B12 periplasmic-binding domain-containing protein" evidence="1">
    <location>
        <begin position="28"/>
        <end position="377"/>
    </location>
</feature>
<dbReference type="STRING" id="1125699.HMPREF9194_00705"/>
<dbReference type="RefSeq" id="WP_016524999.1">
    <property type="nucleotide sequence ID" value="NZ_KE332518.1"/>
</dbReference>
<dbReference type="InterPro" id="IPR002491">
    <property type="entry name" value="ABC_transptr_periplasmic_BD"/>
</dbReference>
<organism evidence="3 4">
    <name type="scientific">Treponema maltophilum ATCC 51939</name>
    <dbReference type="NCBI Taxonomy" id="1125699"/>
    <lineage>
        <taxon>Bacteria</taxon>
        <taxon>Pseudomonadati</taxon>
        <taxon>Spirochaetota</taxon>
        <taxon>Spirochaetia</taxon>
        <taxon>Spirochaetales</taxon>
        <taxon>Treponemataceae</taxon>
        <taxon>Treponema</taxon>
    </lineage>
</organism>
<dbReference type="CDD" id="cd01147">
    <property type="entry name" value="HemV-2"/>
    <property type="match status" value="1"/>
</dbReference>
<dbReference type="eggNOG" id="COG0614">
    <property type="taxonomic scope" value="Bacteria"/>
</dbReference>
<dbReference type="PATRIC" id="fig|1125699.3.peg.718"/>
<feature type="signal peptide" evidence="1">
    <location>
        <begin position="1"/>
        <end position="27"/>
    </location>
</feature>
<comment type="caution">
    <text evidence="3">The sequence shown here is derived from an EMBL/GenBank/DDBJ whole genome shotgun (WGS) entry which is preliminary data.</text>
</comment>
<evidence type="ECO:0000256" key="1">
    <source>
        <dbReference type="SAM" id="SignalP"/>
    </source>
</evidence>
<protein>
    <recommendedName>
        <fullName evidence="2">Fe/B12 periplasmic-binding domain-containing protein</fullName>
    </recommendedName>
</protein>
<dbReference type="InterPro" id="IPR050902">
    <property type="entry name" value="ABC_Transporter_SBP"/>
</dbReference>
<dbReference type="PANTHER" id="PTHR30535">
    <property type="entry name" value="VITAMIN B12-BINDING PROTEIN"/>
    <property type="match status" value="1"/>
</dbReference>
<sequence length="377" mass="41748">MKTLHKARIFRAAFVAVCAALCLNCAALYLSCTQKTQKQNKNQTVRERTITDILGRTVTIPARVERIAAINGAARMLTYARAVDKLVGVTDMDKKGAAGMPYSYVNKEKFQTLASVGKGGSNDIAYIEKIAELSPDLIFAFTNNIDAVNDVQNKTHIPTVALYKTSMFSDDFFETLLLIGSIMGTEAECKKTVDTIKNWQRDLNDRTKDIPDAAKPSVYAGAVSFRGGHGIEGTCGAYPPFTAVNAKNVVDSTGKTGEMLIDREKITEWDPDIIFLNPSNMNLVNEDYKKNKNFYENLSAVKNGRIYSQVSYNYNWTNVEIAIADAYYAGCIIYPERFADIDFNEKAEEIFKTMLGQTYLEVLDNAGIGFGPVIIGK</sequence>
<evidence type="ECO:0000313" key="4">
    <source>
        <dbReference type="Proteomes" id="UP000014541"/>
    </source>
</evidence>
<evidence type="ECO:0000259" key="2">
    <source>
        <dbReference type="PROSITE" id="PS50983"/>
    </source>
</evidence>
<dbReference type="SUPFAM" id="SSF53807">
    <property type="entry name" value="Helical backbone' metal receptor"/>
    <property type="match status" value="1"/>
</dbReference>
<keyword evidence="1" id="KW-0732">Signal</keyword>